<comment type="caution">
    <text evidence="2">The sequence shown here is derived from an EMBL/GenBank/DDBJ whole genome shotgun (WGS) entry which is preliminary data.</text>
</comment>
<name>A0ABV5YVA9_9ACTN</name>
<evidence type="ECO:0000313" key="3">
    <source>
        <dbReference type="Proteomes" id="UP001589627"/>
    </source>
</evidence>
<reference evidence="2 3" key="1">
    <citation type="submission" date="2024-09" db="EMBL/GenBank/DDBJ databases">
        <authorList>
            <person name="Sun Q."/>
            <person name="Mori K."/>
        </authorList>
    </citation>
    <scope>NUCLEOTIDE SEQUENCE [LARGE SCALE GENOMIC DNA]</scope>
    <source>
        <strain evidence="2 3">TBRC 0563</strain>
    </source>
</reference>
<dbReference type="Gene3D" id="3.30.310.50">
    <property type="entry name" value="Alpha-D-phosphohexomutase, C-terminal domain"/>
    <property type="match status" value="1"/>
</dbReference>
<accession>A0ABV5YVA9</accession>
<dbReference type="EMBL" id="JBHLZP010000620">
    <property type="protein sequence ID" value="MFB9839024.1"/>
    <property type="molecule type" value="Genomic_DNA"/>
</dbReference>
<evidence type="ECO:0000313" key="2">
    <source>
        <dbReference type="EMBL" id="MFB9839024.1"/>
    </source>
</evidence>
<sequence length="127" mass="13863">MVSADARVPTGRAGRYLAQLGEHAGHMSGRAFRRPGRHGVDRRGDGGPAKVMAAEWSGADALIDFGWGRCTLHATETELIIHAEAADARHLRRVQDGIATRLELIGRRDHLTVTWEPEPPENAPTNL</sequence>
<proteinExistence type="predicted"/>
<dbReference type="RefSeq" id="WP_378212105.1">
    <property type="nucleotide sequence ID" value="NZ_JBHLZP010000620.1"/>
</dbReference>
<feature type="region of interest" description="Disordered" evidence="1">
    <location>
        <begin position="28"/>
        <end position="47"/>
    </location>
</feature>
<protein>
    <submittedName>
        <fullName evidence="2">DUF2218 domain-containing protein</fullName>
    </submittedName>
</protein>
<evidence type="ECO:0000256" key="1">
    <source>
        <dbReference type="SAM" id="MobiDB-lite"/>
    </source>
</evidence>
<dbReference type="Pfam" id="PF09981">
    <property type="entry name" value="DUF2218"/>
    <property type="match status" value="1"/>
</dbReference>
<keyword evidence="3" id="KW-1185">Reference proteome</keyword>
<dbReference type="Proteomes" id="UP001589627">
    <property type="component" value="Unassembled WGS sequence"/>
</dbReference>
<gene>
    <name evidence="2" type="ORF">ACFFNX_43445</name>
</gene>
<dbReference type="InterPro" id="IPR014543">
    <property type="entry name" value="UCP028291"/>
</dbReference>
<organism evidence="2 3">
    <name type="scientific">Actinoallomurus acaciae</name>
    <dbReference type="NCBI Taxonomy" id="502577"/>
    <lineage>
        <taxon>Bacteria</taxon>
        <taxon>Bacillati</taxon>
        <taxon>Actinomycetota</taxon>
        <taxon>Actinomycetes</taxon>
        <taxon>Streptosporangiales</taxon>
        <taxon>Thermomonosporaceae</taxon>
        <taxon>Actinoallomurus</taxon>
    </lineage>
</organism>